<organism evidence="1 2">
    <name type="scientific">Rhodococcus erythropolis</name>
    <name type="common">Arthrobacter picolinophilus</name>
    <dbReference type="NCBI Taxonomy" id="1833"/>
    <lineage>
        <taxon>Bacteria</taxon>
        <taxon>Bacillati</taxon>
        <taxon>Actinomycetota</taxon>
        <taxon>Actinomycetes</taxon>
        <taxon>Mycobacteriales</taxon>
        <taxon>Nocardiaceae</taxon>
        <taxon>Rhodococcus</taxon>
        <taxon>Rhodococcus erythropolis group</taxon>
    </lineage>
</organism>
<sequence>MDVEHTKALTDAEIDADLVGDGGMYFEPDAGYPEYGNGTVRWAYRLGHEAGAAAVPALVAAVERVQAQVDKALEILDRYNHSDDGNLPECAPEDRWRLYRDLLATLNPEALESP</sequence>
<evidence type="ECO:0000313" key="2">
    <source>
        <dbReference type="Proteomes" id="UP000502345"/>
    </source>
</evidence>
<dbReference type="EMBL" id="CP050124">
    <property type="protein sequence ID" value="QIP39687.1"/>
    <property type="molecule type" value="Genomic_DNA"/>
</dbReference>
<name>A0A6G9CRQ6_RHOER</name>
<gene>
    <name evidence="1" type="ORF">G9444_2443</name>
</gene>
<dbReference type="Proteomes" id="UP000502345">
    <property type="component" value="Chromosome"/>
</dbReference>
<protein>
    <submittedName>
        <fullName evidence="1">Uncharacterized protein</fullName>
    </submittedName>
</protein>
<reference evidence="1 2" key="1">
    <citation type="submission" date="2020-03" db="EMBL/GenBank/DDBJ databases">
        <title>Screen low temperature-resistant strains for efficient degradation of petroleum hydrocarbons under the low temperature.</title>
        <authorList>
            <person name="Wang Y."/>
            <person name="Chen J."/>
        </authorList>
    </citation>
    <scope>NUCLEOTIDE SEQUENCE [LARGE SCALE GENOMIC DNA]</scope>
    <source>
        <strain evidence="1 2">KB1</strain>
    </source>
</reference>
<evidence type="ECO:0000313" key="1">
    <source>
        <dbReference type="EMBL" id="QIP39687.1"/>
    </source>
</evidence>
<proteinExistence type="predicted"/>
<dbReference type="AlphaFoldDB" id="A0A6G9CRQ6"/>
<accession>A0A6G9CRQ6</accession>